<proteinExistence type="predicted"/>
<gene>
    <name evidence="1" type="ORF">SAMN06265222_105136</name>
</gene>
<evidence type="ECO:0000313" key="2">
    <source>
        <dbReference type="Proteomes" id="UP001158067"/>
    </source>
</evidence>
<organism evidence="1 2">
    <name type="scientific">Neorhodopirellula lusitana</name>
    <dbReference type="NCBI Taxonomy" id="445327"/>
    <lineage>
        <taxon>Bacteria</taxon>
        <taxon>Pseudomonadati</taxon>
        <taxon>Planctomycetota</taxon>
        <taxon>Planctomycetia</taxon>
        <taxon>Pirellulales</taxon>
        <taxon>Pirellulaceae</taxon>
        <taxon>Neorhodopirellula</taxon>
    </lineage>
</organism>
<dbReference type="Proteomes" id="UP001158067">
    <property type="component" value="Unassembled WGS sequence"/>
</dbReference>
<name>A0ABY1Q252_9BACT</name>
<comment type="caution">
    <text evidence="1">The sequence shown here is derived from an EMBL/GenBank/DDBJ whole genome shotgun (WGS) entry which is preliminary data.</text>
</comment>
<evidence type="ECO:0000313" key="1">
    <source>
        <dbReference type="EMBL" id="SMP56346.1"/>
    </source>
</evidence>
<dbReference type="EMBL" id="FXUG01000005">
    <property type="protein sequence ID" value="SMP56346.1"/>
    <property type="molecule type" value="Genomic_DNA"/>
</dbReference>
<sequence>MPNKNYFGFEFAKIAVAAISDVKTDVKYCGELLRDWDVVLDFATPGFENASQSTYLIFVNDILKYAGEYSGTFQERWLLRRNGLSYVWHSENDFRMQRILKAEDAPEISIWLCVDPTLAAPDGERWNINMALEQRIIMEHQPEWNKRGRIKPTTGSSFHEIIASKNTL</sequence>
<reference evidence="1 2" key="1">
    <citation type="submission" date="2017-05" db="EMBL/GenBank/DDBJ databases">
        <authorList>
            <person name="Varghese N."/>
            <person name="Submissions S."/>
        </authorList>
    </citation>
    <scope>NUCLEOTIDE SEQUENCE [LARGE SCALE GENOMIC DNA]</scope>
    <source>
        <strain evidence="1 2">DSM 25457</strain>
    </source>
</reference>
<accession>A0ABY1Q252</accession>
<protein>
    <submittedName>
        <fullName evidence="1">Uncharacterized protein</fullName>
    </submittedName>
</protein>
<keyword evidence="2" id="KW-1185">Reference proteome</keyword>
<dbReference type="RefSeq" id="WP_283432605.1">
    <property type="nucleotide sequence ID" value="NZ_FXUG01000005.1"/>
</dbReference>